<comment type="caution">
    <text evidence="1">The sequence shown here is derived from an EMBL/GenBank/DDBJ whole genome shotgun (WGS) entry which is preliminary data.</text>
</comment>
<gene>
    <name evidence="1" type="ORF">CV102_00415</name>
</gene>
<dbReference type="AlphaFoldDB" id="A0A8J8Q8Y9"/>
<dbReference type="NCBIfam" id="NF038353">
    <property type="entry name" value="FxLYD_dom"/>
    <property type="match status" value="1"/>
</dbReference>
<evidence type="ECO:0000313" key="1">
    <source>
        <dbReference type="EMBL" id="TYL40079.1"/>
    </source>
</evidence>
<accession>A0A8J8Q8Y9</accession>
<protein>
    <submittedName>
        <fullName evidence="1">Uncharacterized protein</fullName>
    </submittedName>
</protein>
<dbReference type="PROSITE" id="PS51257">
    <property type="entry name" value="PROKAR_LIPOPROTEIN"/>
    <property type="match status" value="1"/>
</dbReference>
<sequence length="166" mass="18130">MTSDERPRRRAVLSSLGGGLAASVAGCTDDVGTGGGDPVYERRAVDVDGEERSESEMATADRLAEQEIHEQVTPLDALVVADHEFSLEDDYRRSTVQGTVENEQDDRIETAEVRVRVYDDEGRQLGPYLDHTVDLDGGSQWSFEVVLLESPDDVAEYGITVLGTPT</sequence>
<organism evidence="1 2">
    <name type="scientific">Natronococcus pandeyae</name>
    <dbReference type="NCBI Taxonomy" id="2055836"/>
    <lineage>
        <taxon>Archaea</taxon>
        <taxon>Methanobacteriati</taxon>
        <taxon>Methanobacteriota</taxon>
        <taxon>Stenosarchaea group</taxon>
        <taxon>Halobacteria</taxon>
        <taxon>Halobacteriales</taxon>
        <taxon>Natrialbaceae</taxon>
        <taxon>Natronococcus</taxon>
    </lineage>
</organism>
<name>A0A8J8Q8Y9_9EURY</name>
<dbReference type="Proteomes" id="UP000766904">
    <property type="component" value="Unassembled WGS sequence"/>
</dbReference>
<dbReference type="EMBL" id="PHNJ01000001">
    <property type="protein sequence ID" value="TYL40079.1"/>
    <property type="molecule type" value="Genomic_DNA"/>
</dbReference>
<dbReference type="OrthoDB" id="214274at2157"/>
<reference evidence="1" key="1">
    <citation type="submission" date="2017-11" db="EMBL/GenBank/DDBJ databases">
        <authorList>
            <person name="Kajale S.C."/>
            <person name="Sharma A."/>
        </authorList>
    </citation>
    <scope>NUCLEOTIDE SEQUENCE</scope>
    <source>
        <strain evidence="1">LS1_42</strain>
    </source>
</reference>
<proteinExistence type="predicted"/>
<keyword evidence="2" id="KW-1185">Reference proteome</keyword>
<evidence type="ECO:0000313" key="2">
    <source>
        <dbReference type="Proteomes" id="UP000766904"/>
    </source>
</evidence>
<dbReference type="RefSeq" id="WP_148855706.1">
    <property type="nucleotide sequence ID" value="NZ_PHNJ01000001.1"/>
</dbReference>
<dbReference type="InterPro" id="IPR047676">
    <property type="entry name" value="FxLYD_dom"/>
</dbReference>